<evidence type="ECO:0000256" key="1">
    <source>
        <dbReference type="SAM" id="SignalP"/>
    </source>
</evidence>
<comment type="caution">
    <text evidence="2">The sequence shown here is derived from an EMBL/GenBank/DDBJ whole genome shotgun (WGS) entry which is preliminary data.</text>
</comment>
<evidence type="ECO:0000313" key="3">
    <source>
        <dbReference type="Proteomes" id="UP001501496"/>
    </source>
</evidence>
<keyword evidence="3" id="KW-1185">Reference proteome</keyword>
<reference evidence="3" key="1">
    <citation type="journal article" date="2019" name="Int. J. Syst. Evol. Microbiol.">
        <title>The Global Catalogue of Microorganisms (GCM) 10K type strain sequencing project: providing services to taxonomists for standard genome sequencing and annotation.</title>
        <authorList>
            <consortium name="The Broad Institute Genomics Platform"/>
            <consortium name="The Broad Institute Genome Sequencing Center for Infectious Disease"/>
            <person name="Wu L."/>
            <person name="Ma J."/>
        </authorList>
    </citation>
    <scope>NUCLEOTIDE SEQUENCE [LARGE SCALE GENOMIC DNA]</scope>
    <source>
        <strain evidence="3">JCM 17630</strain>
    </source>
</reference>
<feature type="signal peptide" evidence="1">
    <location>
        <begin position="1"/>
        <end position="23"/>
    </location>
</feature>
<protein>
    <recommendedName>
        <fullName evidence="4">YD repeat-containing protein</fullName>
    </recommendedName>
</protein>
<name>A0ABP8CB03_9FLAO</name>
<dbReference type="Gene3D" id="2.60.40.2340">
    <property type="match status" value="1"/>
</dbReference>
<dbReference type="EMBL" id="BAABCA010000004">
    <property type="protein sequence ID" value="GAA4236875.1"/>
    <property type="molecule type" value="Genomic_DNA"/>
</dbReference>
<sequence length="343" mass="37296">MKRIFSILSVFLAVAITTVSCSSSDDSPTLSSLATITDFTVAIDGVSADDITYDLGTNITVSVPFGTSLTAVVPTILVSENATVSPVSGSEITFVDGEAKTFTVTAEDGDVTKDYTVTINVKGEVGSGSRLETYVLADLYGENSTSTYAYNEANFVSQISKEVNDWGEISTTVFTLVYDDKNQVVEKKVEASNESTMYTYEDGKITKANYTVDGTPTYTYEYTYNESGDLTTEKRTDHTDEDAVTEVMFTITDGNVTVENRFGDDYVATYDTNNNPFKGMYPAAYAAINVGIQAVNTNNPIEGTFADGTVTYEYNTDNYPLSASYTYFDGLATVDKSFTYYAN</sequence>
<keyword evidence="1" id="KW-0732">Signal</keyword>
<dbReference type="RefSeq" id="WP_344788317.1">
    <property type="nucleotide sequence ID" value="NZ_BAABCA010000004.1"/>
</dbReference>
<organism evidence="2 3">
    <name type="scientific">Postechiella marina</name>
    <dbReference type="NCBI Taxonomy" id="943941"/>
    <lineage>
        <taxon>Bacteria</taxon>
        <taxon>Pseudomonadati</taxon>
        <taxon>Bacteroidota</taxon>
        <taxon>Flavobacteriia</taxon>
        <taxon>Flavobacteriales</taxon>
        <taxon>Flavobacteriaceae</taxon>
        <taxon>Postechiella</taxon>
    </lineage>
</organism>
<evidence type="ECO:0000313" key="2">
    <source>
        <dbReference type="EMBL" id="GAA4236875.1"/>
    </source>
</evidence>
<gene>
    <name evidence="2" type="ORF">GCM10022291_22310</name>
</gene>
<proteinExistence type="predicted"/>
<feature type="chain" id="PRO_5045477784" description="YD repeat-containing protein" evidence="1">
    <location>
        <begin position="24"/>
        <end position="343"/>
    </location>
</feature>
<dbReference type="Proteomes" id="UP001501496">
    <property type="component" value="Unassembled WGS sequence"/>
</dbReference>
<accession>A0ABP8CB03</accession>
<evidence type="ECO:0008006" key="4">
    <source>
        <dbReference type="Google" id="ProtNLM"/>
    </source>
</evidence>
<dbReference type="PROSITE" id="PS51257">
    <property type="entry name" value="PROKAR_LIPOPROTEIN"/>
    <property type="match status" value="1"/>
</dbReference>